<comment type="similarity">
    <text evidence="3">Belongs to the cation transport ATPase (P-type) (TC 3.A.3) family. Type IIIA subfamily.</text>
</comment>
<feature type="transmembrane region" description="Helical" evidence="12">
    <location>
        <begin position="814"/>
        <end position="834"/>
    </location>
</feature>
<dbReference type="InterPro" id="IPR044492">
    <property type="entry name" value="P_typ_ATPase_HD_dom"/>
</dbReference>
<dbReference type="PROSITE" id="PS00154">
    <property type="entry name" value="ATPASE_E1_E2"/>
    <property type="match status" value="1"/>
</dbReference>
<dbReference type="InterPro" id="IPR059000">
    <property type="entry name" value="ATPase_P-type_domA"/>
</dbReference>
<evidence type="ECO:0000256" key="12">
    <source>
        <dbReference type="SAM" id="Phobius"/>
    </source>
</evidence>
<evidence type="ECO:0000256" key="1">
    <source>
        <dbReference type="ARBA" id="ARBA00003417"/>
    </source>
</evidence>
<dbReference type="OrthoDB" id="116380at2759"/>
<evidence type="ECO:0000256" key="11">
    <source>
        <dbReference type="SAM" id="MobiDB-lite"/>
    </source>
</evidence>
<reference evidence="14" key="1">
    <citation type="submission" date="2022-07" db="EMBL/GenBank/DDBJ databases">
        <title>The genome of Lyophyllum shimeji provides insight into the initial evolution of ectomycorrhizal fungal genome.</title>
        <authorList>
            <person name="Kobayashi Y."/>
            <person name="Shibata T."/>
            <person name="Hirakawa H."/>
            <person name="Shigenobu S."/>
            <person name="Nishiyama T."/>
            <person name="Yamada A."/>
            <person name="Hasebe M."/>
            <person name="Kawaguchi M."/>
        </authorList>
    </citation>
    <scope>NUCLEOTIDE SEQUENCE</scope>
    <source>
        <strain evidence="14">AT787</strain>
    </source>
</reference>
<gene>
    <name evidence="14" type="ORF">LshimejAT787_1104280</name>
</gene>
<protein>
    <recommendedName>
        <fullName evidence="4">P-type H(+)-exporting transporter</fullName>
        <ecNumber evidence="4">7.1.2.1</ecNumber>
    </recommendedName>
</protein>
<dbReference type="FunFam" id="3.40.1110.10:FF:000005">
    <property type="entry name" value="Plasma membrane ATPase"/>
    <property type="match status" value="1"/>
</dbReference>
<feature type="transmembrane region" description="Helical" evidence="12">
    <location>
        <begin position="731"/>
        <end position="755"/>
    </location>
</feature>
<feature type="transmembrane region" description="Helical" evidence="12">
    <location>
        <begin position="846"/>
        <end position="869"/>
    </location>
</feature>
<dbReference type="NCBIfam" id="TIGR01494">
    <property type="entry name" value="ATPase_P-type"/>
    <property type="match status" value="2"/>
</dbReference>
<feature type="transmembrane region" description="Helical" evidence="12">
    <location>
        <begin position="334"/>
        <end position="356"/>
    </location>
</feature>
<keyword evidence="7" id="KW-0067">ATP-binding</keyword>
<proteinExistence type="inferred from homology"/>
<dbReference type="InterPro" id="IPR006534">
    <property type="entry name" value="P-type_ATPase_IIIA"/>
</dbReference>
<name>A0A9P3UR88_LYOSH</name>
<feature type="transmembrane region" description="Helical" evidence="12">
    <location>
        <begin position="703"/>
        <end position="725"/>
    </location>
</feature>
<dbReference type="SUPFAM" id="SSF81653">
    <property type="entry name" value="Calcium ATPase, transduction domain A"/>
    <property type="match status" value="1"/>
</dbReference>
<evidence type="ECO:0000256" key="7">
    <source>
        <dbReference type="ARBA" id="ARBA00022840"/>
    </source>
</evidence>
<accession>A0A9P3UR88</accession>
<feature type="transmembrane region" description="Helical" evidence="12">
    <location>
        <begin position="767"/>
        <end position="790"/>
    </location>
</feature>
<evidence type="ECO:0000256" key="9">
    <source>
        <dbReference type="ARBA" id="ARBA00022989"/>
    </source>
</evidence>
<keyword evidence="15" id="KW-1185">Reference proteome</keyword>
<keyword evidence="9 12" id="KW-1133">Transmembrane helix</keyword>
<dbReference type="Pfam" id="PF00122">
    <property type="entry name" value="E1-E2_ATPase"/>
    <property type="match status" value="1"/>
</dbReference>
<keyword evidence="6" id="KW-0547">Nucleotide-binding</keyword>
<evidence type="ECO:0000313" key="15">
    <source>
        <dbReference type="Proteomes" id="UP001063166"/>
    </source>
</evidence>
<dbReference type="InterPro" id="IPR036412">
    <property type="entry name" value="HAD-like_sf"/>
</dbReference>
<evidence type="ECO:0000256" key="5">
    <source>
        <dbReference type="ARBA" id="ARBA00022692"/>
    </source>
</evidence>
<dbReference type="FunFam" id="3.40.50.1000:FF:000268">
    <property type="entry name" value="ATPase 4 plasma membrane-type"/>
    <property type="match status" value="1"/>
</dbReference>
<evidence type="ECO:0000256" key="4">
    <source>
        <dbReference type="ARBA" id="ARBA00012476"/>
    </source>
</evidence>
<evidence type="ECO:0000256" key="8">
    <source>
        <dbReference type="ARBA" id="ARBA00022967"/>
    </source>
</evidence>
<evidence type="ECO:0000259" key="13">
    <source>
        <dbReference type="SMART" id="SM00831"/>
    </source>
</evidence>
<dbReference type="SUPFAM" id="SSF56784">
    <property type="entry name" value="HAD-like"/>
    <property type="match status" value="1"/>
</dbReference>
<dbReference type="PANTHER" id="PTHR42861">
    <property type="entry name" value="CALCIUM-TRANSPORTING ATPASE"/>
    <property type="match status" value="1"/>
</dbReference>
<dbReference type="PRINTS" id="PR00119">
    <property type="entry name" value="CATATPASE"/>
</dbReference>
<evidence type="ECO:0000256" key="6">
    <source>
        <dbReference type="ARBA" id="ARBA00022741"/>
    </source>
</evidence>
<dbReference type="EC" id="7.1.2.1" evidence="4"/>
<dbReference type="Pfam" id="PF00702">
    <property type="entry name" value="Hydrolase"/>
    <property type="match status" value="1"/>
</dbReference>
<dbReference type="PRINTS" id="PR00120">
    <property type="entry name" value="HATPASE"/>
</dbReference>
<organism evidence="14 15">
    <name type="scientific">Lyophyllum shimeji</name>
    <name type="common">Hon-shimeji</name>
    <name type="synonym">Tricholoma shimeji</name>
    <dbReference type="NCBI Taxonomy" id="47721"/>
    <lineage>
        <taxon>Eukaryota</taxon>
        <taxon>Fungi</taxon>
        <taxon>Dikarya</taxon>
        <taxon>Basidiomycota</taxon>
        <taxon>Agaricomycotina</taxon>
        <taxon>Agaricomycetes</taxon>
        <taxon>Agaricomycetidae</taxon>
        <taxon>Agaricales</taxon>
        <taxon>Tricholomatineae</taxon>
        <taxon>Lyophyllaceae</taxon>
        <taxon>Lyophyllum</taxon>
    </lineage>
</organism>
<dbReference type="Proteomes" id="UP001063166">
    <property type="component" value="Unassembled WGS sequence"/>
</dbReference>
<dbReference type="InterPro" id="IPR023298">
    <property type="entry name" value="ATPase_P-typ_TM_dom_sf"/>
</dbReference>
<evidence type="ECO:0000313" key="14">
    <source>
        <dbReference type="EMBL" id="GLB42413.1"/>
    </source>
</evidence>
<comment type="caution">
    <text evidence="14">The sequence shown here is derived from an EMBL/GenBank/DDBJ whole genome shotgun (WGS) entry which is preliminary data.</text>
</comment>
<keyword evidence="5 12" id="KW-0812">Transmembrane</keyword>
<dbReference type="InterPro" id="IPR023214">
    <property type="entry name" value="HAD_sf"/>
</dbReference>
<feature type="transmembrane region" description="Helical" evidence="12">
    <location>
        <begin position="881"/>
        <end position="902"/>
    </location>
</feature>
<dbReference type="InterPro" id="IPR001757">
    <property type="entry name" value="P_typ_ATPase"/>
</dbReference>
<dbReference type="GO" id="GO:0120029">
    <property type="term" value="P:proton export across plasma membrane"/>
    <property type="evidence" value="ECO:0007669"/>
    <property type="project" value="InterPro"/>
</dbReference>
<feature type="compositionally biased region" description="Polar residues" evidence="11">
    <location>
        <begin position="15"/>
        <end position="26"/>
    </location>
</feature>
<dbReference type="GO" id="GO:0016020">
    <property type="term" value="C:membrane"/>
    <property type="evidence" value="ECO:0007669"/>
    <property type="project" value="UniProtKB-SubCell"/>
</dbReference>
<evidence type="ECO:0000256" key="10">
    <source>
        <dbReference type="ARBA" id="ARBA00023136"/>
    </source>
</evidence>
<dbReference type="SUPFAM" id="SSF81665">
    <property type="entry name" value="Calcium ATPase, transmembrane domain M"/>
    <property type="match status" value="1"/>
</dbReference>
<comment type="subcellular location">
    <subcellularLocation>
        <location evidence="2">Membrane</location>
        <topology evidence="2">Multi-pass membrane protein</topology>
    </subcellularLocation>
</comment>
<sequence>MSSNGEKEPGPQGESPAQTSTPTESEQPQKKKREYKDFGHEEEKAAHANVDMSTIELKAEDLYDKEKVDLETIEIEDVFTLLQCTDQGLTTEEAQRRLQLFGPNKLEQEEQNAFLQFLSFMWNPLSWVMEGAALVAIVLSNGEHRAPDWQDFVGIVLLLFVNSTIGFYEERNAGNAVKALMESLAPKAKVKRDGSWSEIESANLVPGDMVAFKIGDIVPADCRLTEAINVSIDQAALTGESLPQSKKQGDQCFSGSTCKQGEAEGVVISTGANTFFGRAASLVGQDDDTTGHLQKILAQIGSFCLVSIGIFVLAEIFCLYAGFRYHYRRGLDNILVLLIGGIPIAMPTVLSVTLAVGAQQLAKHKAIVTRITAIEELAGVTILCSDKTGTLTTNKLTIDRNTIRTYGPFSSDDVILLAAYASRTENQDAIDASVVTALGDPQRARAGIQLLDFKPFNPVDKRTEITYREEATGKLKRVTKGMTGIIIELCTRNKTEELENKLEADVEEYASRGLRALAVAYEELEGDDPEAEGNGFELIGLLAIFDPPRDDTKQTIDDAIALGVKVKMVTGDQLAIAKETGRRLGLGDHMYPAKVLKEGPLPGSKHGSLDEMIMDADGFAGVFPEHKYEIVKRLQGLGHLCAMTGDGANDAPALSRANVGIAVEGATDAARGAADIVLTEPGLSTIVHAIRGSRQIFQRMRNYAIYACAVTIRIVVCFAVLAFTYKFDFPPFMVLVIALLNDGTIMTLSVDRVLPSMTPDSWDLTEIFAFAIAYGLYLTASTIALVNVIIETDFFQRKFHVTLDTFPVMPNDRGLHMIVYLQVAIISQALIFVTRSHGFFFMERPSVALVVAFCIAQLISSIIAAYGNWGFTNIKAISGGWIGIVWVWNIIWFLPLDLIKFAMKATVIKKLRERRERAAIQQAQATAGVPITRTQSRAASIHESLYSNRVSFIKRAARRIGFGGKVSMKPEELQRKLGLVIPSLPSSIPVLLPSLSRTSPPPDRVPPSSPVPASANVNRILIGTNKPSRSSAAHIRLSASSVVLVIRMSSLIGIQSLSLSSSFVPAFRSHPKVEFNEHQEGLLIVVSDQLLRIGALSSWLSSSTIALATIAVDRCDGYHRARLCWQYLDTVETSELLAGSTGETSRDNTSAQLHTLSCVVANQIAFLTMDTDTGVPPSIGPEDWFGRPEALQLLPLIVVGQVVEQPARAALAHDGELAIDGVAVRRHTDFPGDRPMAVSRKDVLIVPDQKTDNVGARRFAVEVFDPWGFADTRGLPHVRHDLRHKRFSSVTRAWSCKYVWQGKGETAVEARKPRRNWGKRDKSDVLTQF</sequence>
<dbReference type="InterPro" id="IPR018303">
    <property type="entry name" value="ATPase_P-typ_P_site"/>
</dbReference>
<dbReference type="Gene3D" id="3.40.50.1000">
    <property type="entry name" value="HAD superfamily/HAD-like"/>
    <property type="match status" value="1"/>
</dbReference>
<feature type="region of interest" description="Disordered" evidence="11">
    <location>
        <begin position="1"/>
        <end position="46"/>
    </location>
</feature>
<dbReference type="SFLD" id="SFLDG00002">
    <property type="entry name" value="C1.7:_P-type_atpase_like"/>
    <property type="match status" value="1"/>
</dbReference>
<dbReference type="InterPro" id="IPR023299">
    <property type="entry name" value="ATPase_P-typ_cyto_dom_N"/>
</dbReference>
<evidence type="ECO:0000256" key="3">
    <source>
        <dbReference type="ARBA" id="ARBA00008804"/>
    </source>
</evidence>
<evidence type="ECO:0000256" key="2">
    <source>
        <dbReference type="ARBA" id="ARBA00004141"/>
    </source>
</evidence>
<dbReference type="GO" id="GO:0016887">
    <property type="term" value="F:ATP hydrolysis activity"/>
    <property type="evidence" value="ECO:0007669"/>
    <property type="project" value="InterPro"/>
</dbReference>
<dbReference type="FunFam" id="2.70.150.10:FF:000004">
    <property type="entry name" value="Plasma membrane ATPase"/>
    <property type="match status" value="1"/>
</dbReference>
<dbReference type="Gene3D" id="3.40.1110.10">
    <property type="entry name" value="Calcium-transporting ATPase, cytoplasmic domain N"/>
    <property type="match status" value="1"/>
</dbReference>
<dbReference type="Gene3D" id="1.20.1110.10">
    <property type="entry name" value="Calcium-transporting ATPase, transmembrane domain"/>
    <property type="match status" value="1"/>
</dbReference>
<dbReference type="Gene3D" id="2.70.150.10">
    <property type="entry name" value="Calcium-transporting ATPase, cytoplasmic transduction domain A"/>
    <property type="match status" value="1"/>
</dbReference>
<dbReference type="SMART" id="SM00831">
    <property type="entry name" value="Cation_ATPase_N"/>
    <property type="match status" value="1"/>
</dbReference>
<dbReference type="InterPro" id="IPR008250">
    <property type="entry name" value="ATPase_P-typ_transduc_dom_A_sf"/>
</dbReference>
<dbReference type="GO" id="GO:0005524">
    <property type="term" value="F:ATP binding"/>
    <property type="evidence" value="ECO:0007669"/>
    <property type="project" value="UniProtKB-KW"/>
</dbReference>
<dbReference type="CDD" id="cd02076">
    <property type="entry name" value="P-type_ATPase_H"/>
    <property type="match status" value="1"/>
</dbReference>
<dbReference type="NCBIfam" id="TIGR01647">
    <property type="entry name" value="ATPase-IIIA_H"/>
    <property type="match status" value="1"/>
</dbReference>
<feature type="transmembrane region" description="Helical" evidence="12">
    <location>
        <begin position="300"/>
        <end position="322"/>
    </location>
</feature>
<dbReference type="SFLD" id="SFLDF00027">
    <property type="entry name" value="p-type_atpase"/>
    <property type="match status" value="1"/>
</dbReference>
<dbReference type="EMBL" id="BRPK01000011">
    <property type="protein sequence ID" value="GLB42413.1"/>
    <property type="molecule type" value="Genomic_DNA"/>
</dbReference>
<feature type="compositionally biased region" description="Basic and acidic residues" evidence="11">
    <location>
        <begin position="34"/>
        <end position="46"/>
    </location>
</feature>
<keyword evidence="10 12" id="KW-0472">Membrane</keyword>
<keyword evidence="8" id="KW-1278">Translocase</keyword>
<comment type="function">
    <text evidence="1">The plasma membrane ATPase of plants and fungi is a hydrogen ion pump. The proton gradient it generates drives the active transport of nutrients by H(+)-symport. The resulting external acidification and/or internal alkinization may mediate growth responses.</text>
</comment>
<dbReference type="SFLD" id="SFLDS00003">
    <property type="entry name" value="Haloacid_Dehalogenase"/>
    <property type="match status" value="1"/>
</dbReference>
<dbReference type="InterPro" id="IPR004014">
    <property type="entry name" value="ATPase_P-typ_cation-transptr_N"/>
</dbReference>
<dbReference type="GO" id="GO:0008553">
    <property type="term" value="F:P-type proton-exporting transporter activity"/>
    <property type="evidence" value="ECO:0007669"/>
    <property type="project" value="UniProtKB-EC"/>
</dbReference>
<feature type="domain" description="Cation-transporting P-type ATPase N-terminal" evidence="13">
    <location>
        <begin position="69"/>
        <end position="141"/>
    </location>
</feature>
<dbReference type="Pfam" id="PF00690">
    <property type="entry name" value="Cation_ATPase_N"/>
    <property type="match status" value="1"/>
</dbReference>